<keyword evidence="2" id="KW-0732">Signal</keyword>
<organism evidence="4 5">
    <name type="scientific">Amylocarpus encephaloides</name>
    <dbReference type="NCBI Taxonomy" id="45428"/>
    <lineage>
        <taxon>Eukaryota</taxon>
        <taxon>Fungi</taxon>
        <taxon>Dikarya</taxon>
        <taxon>Ascomycota</taxon>
        <taxon>Pezizomycotina</taxon>
        <taxon>Leotiomycetes</taxon>
        <taxon>Helotiales</taxon>
        <taxon>Helotiales incertae sedis</taxon>
        <taxon>Amylocarpus</taxon>
    </lineage>
</organism>
<dbReference type="OrthoDB" id="121380at2759"/>
<evidence type="ECO:0000313" key="4">
    <source>
        <dbReference type="EMBL" id="KAG9230738.1"/>
    </source>
</evidence>
<dbReference type="Pfam" id="PF00775">
    <property type="entry name" value="Dioxygenase_C"/>
    <property type="match status" value="1"/>
</dbReference>
<feature type="compositionally biased region" description="Polar residues" evidence="1">
    <location>
        <begin position="309"/>
        <end position="322"/>
    </location>
</feature>
<feature type="region of interest" description="Disordered" evidence="1">
    <location>
        <begin position="284"/>
        <end position="322"/>
    </location>
</feature>
<evidence type="ECO:0000256" key="2">
    <source>
        <dbReference type="SAM" id="SignalP"/>
    </source>
</evidence>
<comment type="caution">
    <text evidence="4">The sequence shown here is derived from an EMBL/GenBank/DDBJ whole genome shotgun (WGS) entry which is preliminary data.</text>
</comment>
<evidence type="ECO:0000256" key="1">
    <source>
        <dbReference type="SAM" id="MobiDB-lite"/>
    </source>
</evidence>
<dbReference type="InterPro" id="IPR015889">
    <property type="entry name" value="Intradiol_dOase_core"/>
</dbReference>
<feature type="chain" id="PRO_5040456996" evidence="2">
    <location>
        <begin position="21"/>
        <end position="322"/>
    </location>
</feature>
<dbReference type="InterPro" id="IPR000627">
    <property type="entry name" value="Intradiol_dOase_C"/>
</dbReference>
<name>A0A9P7YBA3_9HELO</name>
<accession>A0A9P7YBA3</accession>
<dbReference type="PANTHER" id="PTHR34315">
    <property type="match status" value="1"/>
</dbReference>
<sequence length="322" mass="34418">MKTSLAHLGLGVATLVTVLAHGPAQSAEELQRRDGLIARNTKLFSRCAAKLDSRANFDARISKTHSFVNGYLQSRGLEPTFDHRAESVASCILAPEQEEGPFYVSGELIRDDIRESEVGIDLLLEVQLMNVRTCEPLKNVLVDFWSCNVTGSYAGIPSEKTAGETFLRGLAASDEHGIVRVYVMAHVNYTISNNTITGGAAVHTGQLLFDQSTLSQINAYPPYTTNTNVFTPNTADYIITQQANKTEGYQAFLDMTMTGKVLSDGVLGKMVMALDPETIPKPVGGGGPGGFPPGGFPTGGFPGFPTGTSMPPVSTGSPKEEN</sequence>
<dbReference type="Proteomes" id="UP000824998">
    <property type="component" value="Unassembled WGS sequence"/>
</dbReference>
<evidence type="ECO:0000259" key="3">
    <source>
        <dbReference type="Pfam" id="PF00775"/>
    </source>
</evidence>
<dbReference type="PANTHER" id="PTHR34315:SF1">
    <property type="entry name" value="INTRADIOL RING-CLEAVAGE DIOXYGENASES DOMAIN-CONTAINING PROTEIN-RELATED"/>
    <property type="match status" value="1"/>
</dbReference>
<dbReference type="SUPFAM" id="SSF49482">
    <property type="entry name" value="Aromatic compound dioxygenase"/>
    <property type="match status" value="1"/>
</dbReference>
<dbReference type="GO" id="GO:0016702">
    <property type="term" value="F:oxidoreductase activity, acting on single donors with incorporation of molecular oxygen, incorporation of two atoms of oxygen"/>
    <property type="evidence" value="ECO:0007669"/>
    <property type="project" value="InterPro"/>
</dbReference>
<feature type="domain" description="Intradiol ring-cleavage dioxygenases" evidence="3">
    <location>
        <begin position="110"/>
        <end position="198"/>
    </location>
</feature>
<dbReference type="GO" id="GO:0008199">
    <property type="term" value="F:ferric iron binding"/>
    <property type="evidence" value="ECO:0007669"/>
    <property type="project" value="InterPro"/>
</dbReference>
<dbReference type="AlphaFoldDB" id="A0A9P7YBA3"/>
<keyword evidence="5" id="KW-1185">Reference proteome</keyword>
<dbReference type="Gene3D" id="2.60.130.10">
    <property type="entry name" value="Aromatic compound dioxygenase"/>
    <property type="match status" value="1"/>
</dbReference>
<keyword evidence="4" id="KW-0560">Oxidoreductase</keyword>
<keyword evidence="4" id="KW-0223">Dioxygenase</keyword>
<protein>
    <submittedName>
        <fullName evidence="4">Intradiol ring-cleavage dioxygenase</fullName>
    </submittedName>
</protein>
<gene>
    <name evidence="4" type="ORF">BJ875DRAFT_545919</name>
</gene>
<dbReference type="EMBL" id="MU251647">
    <property type="protein sequence ID" value="KAG9230738.1"/>
    <property type="molecule type" value="Genomic_DNA"/>
</dbReference>
<feature type="signal peptide" evidence="2">
    <location>
        <begin position="1"/>
        <end position="20"/>
    </location>
</feature>
<evidence type="ECO:0000313" key="5">
    <source>
        <dbReference type="Proteomes" id="UP000824998"/>
    </source>
</evidence>
<proteinExistence type="predicted"/>
<reference evidence="4" key="1">
    <citation type="journal article" date="2021" name="IMA Fungus">
        <title>Genomic characterization of three marine fungi, including Emericellopsis atlantica sp. nov. with signatures of a generalist lifestyle and marine biomass degradation.</title>
        <authorList>
            <person name="Hagestad O.C."/>
            <person name="Hou L."/>
            <person name="Andersen J.H."/>
            <person name="Hansen E.H."/>
            <person name="Altermark B."/>
            <person name="Li C."/>
            <person name="Kuhnert E."/>
            <person name="Cox R.J."/>
            <person name="Crous P.W."/>
            <person name="Spatafora J.W."/>
            <person name="Lail K."/>
            <person name="Amirebrahimi M."/>
            <person name="Lipzen A."/>
            <person name="Pangilinan J."/>
            <person name="Andreopoulos W."/>
            <person name="Hayes R.D."/>
            <person name="Ng V."/>
            <person name="Grigoriev I.V."/>
            <person name="Jackson S.A."/>
            <person name="Sutton T.D.S."/>
            <person name="Dobson A.D.W."/>
            <person name="Rama T."/>
        </authorList>
    </citation>
    <scope>NUCLEOTIDE SEQUENCE</scope>
    <source>
        <strain evidence="4">TRa018bII</strain>
    </source>
</reference>